<reference evidence="1" key="1">
    <citation type="submission" date="2021-10" db="EMBL/GenBank/DDBJ databases">
        <title>Tropical sea cucumber genome reveals ecological adaptation and Cuvierian tubules defense mechanism.</title>
        <authorList>
            <person name="Chen T."/>
        </authorList>
    </citation>
    <scope>NUCLEOTIDE SEQUENCE</scope>
    <source>
        <strain evidence="1">Nanhai2018</strain>
        <tissue evidence="1">Muscle</tissue>
    </source>
</reference>
<accession>A0A9Q1HE03</accession>
<gene>
    <name evidence="1" type="ORF">HOLleu_12662</name>
</gene>
<protein>
    <submittedName>
        <fullName evidence="1">Uncharacterized protein</fullName>
    </submittedName>
</protein>
<organism evidence="1 2">
    <name type="scientific">Holothuria leucospilota</name>
    <name type="common">Black long sea cucumber</name>
    <name type="synonym">Mertensiothuria leucospilota</name>
    <dbReference type="NCBI Taxonomy" id="206669"/>
    <lineage>
        <taxon>Eukaryota</taxon>
        <taxon>Metazoa</taxon>
        <taxon>Echinodermata</taxon>
        <taxon>Eleutherozoa</taxon>
        <taxon>Echinozoa</taxon>
        <taxon>Holothuroidea</taxon>
        <taxon>Aspidochirotacea</taxon>
        <taxon>Aspidochirotida</taxon>
        <taxon>Holothuriidae</taxon>
        <taxon>Holothuria</taxon>
    </lineage>
</organism>
<dbReference type="EMBL" id="JAIZAY010000005">
    <property type="protein sequence ID" value="KAJ8041758.1"/>
    <property type="molecule type" value="Genomic_DNA"/>
</dbReference>
<dbReference type="Proteomes" id="UP001152320">
    <property type="component" value="Chromosome 5"/>
</dbReference>
<keyword evidence="2" id="KW-1185">Reference proteome</keyword>
<dbReference type="AlphaFoldDB" id="A0A9Q1HE03"/>
<evidence type="ECO:0000313" key="2">
    <source>
        <dbReference type="Proteomes" id="UP001152320"/>
    </source>
</evidence>
<comment type="caution">
    <text evidence="1">The sequence shown here is derived from an EMBL/GenBank/DDBJ whole genome shotgun (WGS) entry which is preliminary data.</text>
</comment>
<name>A0A9Q1HE03_HOLLE</name>
<proteinExistence type="predicted"/>
<evidence type="ECO:0000313" key="1">
    <source>
        <dbReference type="EMBL" id="KAJ8041758.1"/>
    </source>
</evidence>
<sequence length="56" mass="6312">MKNSYHNHFLCVSAAKTFWKKFSHTVGNCIFSPVNAFASAPLNSICRRKRAGSEHN</sequence>